<gene>
    <name evidence="2" type="ORF">MES4922_40144</name>
</gene>
<accession>A0ABN8K6X7</accession>
<feature type="compositionally biased region" description="Basic and acidic residues" evidence="1">
    <location>
        <begin position="23"/>
        <end position="52"/>
    </location>
</feature>
<dbReference type="EMBL" id="CAKXZS010000034">
    <property type="protein sequence ID" value="CAH2405243.1"/>
    <property type="molecule type" value="Genomic_DNA"/>
</dbReference>
<reference evidence="2" key="1">
    <citation type="submission" date="2022-03" db="EMBL/GenBank/DDBJ databases">
        <authorList>
            <person name="Brunel B."/>
        </authorList>
    </citation>
    <scope>NUCLEOTIDE SEQUENCE</scope>
    <source>
        <strain evidence="2">STM4922sample</strain>
    </source>
</reference>
<evidence type="ECO:0008006" key="4">
    <source>
        <dbReference type="Google" id="ProtNLM"/>
    </source>
</evidence>
<feature type="region of interest" description="Disordered" evidence="1">
    <location>
        <begin position="23"/>
        <end position="89"/>
    </location>
</feature>
<comment type="caution">
    <text evidence="2">The sequence shown here is derived from an EMBL/GenBank/DDBJ whole genome shotgun (WGS) entry which is preliminary data.</text>
</comment>
<evidence type="ECO:0000313" key="2">
    <source>
        <dbReference type="EMBL" id="CAH2405243.1"/>
    </source>
</evidence>
<sequence>MAGWRIGPKFGFDFRTHVALIVSRDRTMDDKTTPHDKDSPPKKADRKSRLAEQLRANLQKRKAQSRSRRTGDADTRTDGLGVLGETQKD</sequence>
<proteinExistence type="predicted"/>
<name>A0ABN8K6X7_9HYPH</name>
<protein>
    <recommendedName>
        <fullName evidence="4">DUF4169 family protein</fullName>
    </recommendedName>
</protein>
<feature type="compositionally biased region" description="Basic residues" evidence="1">
    <location>
        <begin position="58"/>
        <end position="68"/>
    </location>
</feature>
<keyword evidence="3" id="KW-1185">Reference proteome</keyword>
<dbReference type="Proteomes" id="UP001152604">
    <property type="component" value="Unassembled WGS sequence"/>
</dbReference>
<evidence type="ECO:0000256" key="1">
    <source>
        <dbReference type="SAM" id="MobiDB-lite"/>
    </source>
</evidence>
<evidence type="ECO:0000313" key="3">
    <source>
        <dbReference type="Proteomes" id="UP001152604"/>
    </source>
</evidence>
<organism evidence="2 3">
    <name type="scientific">Mesorhizobium ventifaucium</name>
    <dbReference type="NCBI Taxonomy" id="666020"/>
    <lineage>
        <taxon>Bacteria</taxon>
        <taxon>Pseudomonadati</taxon>
        <taxon>Pseudomonadota</taxon>
        <taxon>Alphaproteobacteria</taxon>
        <taxon>Hyphomicrobiales</taxon>
        <taxon>Phyllobacteriaceae</taxon>
        <taxon>Mesorhizobium</taxon>
    </lineage>
</organism>